<organism evidence="9 10">
    <name type="scientific">Cudoniella acicularis</name>
    <dbReference type="NCBI Taxonomy" id="354080"/>
    <lineage>
        <taxon>Eukaryota</taxon>
        <taxon>Fungi</taxon>
        <taxon>Dikarya</taxon>
        <taxon>Ascomycota</taxon>
        <taxon>Pezizomycotina</taxon>
        <taxon>Leotiomycetes</taxon>
        <taxon>Helotiales</taxon>
        <taxon>Tricladiaceae</taxon>
        <taxon>Cudoniella</taxon>
    </lineage>
</organism>
<dbReference type="GO" id="GO:0046933">
    <property type="term" value="F:proton-transporting ATP synthase activity, rotational mechanism"/>
    <property type="evidence" value="ECO:0007669"/>
    <property type="project" value="InterPro"/>
</dbReference>
<name>A0A8H4RVE4_9HELO</name>
<dbReference type="GO" id="GO:0016020">
    <property type="term" value="C:membrane"/>
    <property type="evidence" value="ECO:0007669"/>
    <property type="project" value="UniProtKB-SubCell"/>
</dbReference>
<evidence type="ECO:0000256" key="1">
    <source>
        <dbReference type="ARBA" id="ARBA00004370"/>
    </source>
</evidence>
<dbReference type="SUPFAM" id="SSF47928">
    <property type="entry name" value="N-terminal domain of the delta subunit of the F1F0-ATP synthase"/>
    <property type="match status" value="1"/>
</dbReference>
<evidence type="ECO:0000256" key="2">
    <source>
        <dbReference type="ARBA" id="ARBA00007046"/>
    </source>
</evidence>
<evidence type="ECO:0000256" key="6">
    <source>
        <dbReference type="ARBA" id="ARBA00023065"/>
    </source>
</evidence>
<comment type="subcellular location">
    <subcellularLocation>
        <location evidence="1">Membrane</location>
    </subcellularLocation>
</comment>
<dbReference type="PROSITE" id="PS00389">
    <property type="entry name" value="ATPASE_DELTA"/>
    <property type="match status" value="1"/>
</dbReference>
<comment type="similarity">
    <text evidence="2">Belongs to the ATPase delta chain family.</text>
</comment>
<protein>
    <recommendedName>
        <fullName evidence="3">ATP synthase subunit 5, mitochondrial</fullName>
    </recommendedName>
</protein>
<keyword evidence="7" id="KW-0472">Membrane</keyword>
<evidence type="ECO:0000313" key="9">
    <source>
        <dbReference type="EMBL" id="KAF4636709.1"/>
    </source>
</evidence>
<evidence type="ECO:0000256" key="7">
    <source>
        <dbReference type="ARBA" id="ARBA00023136"/>
    </source>
</evidence>
<evidence type="ECO:0000256" key="4">
    <source>
        <dbReference type="ARBA" id="ARBA00022448"/>
    </source>
</evidence>
<evidence type="ECO:0000256" key="3">
    <source>
        <dbReference type="ARBA" id="ARBA00014723"/>
    </source>
</evidence>
<evidence type="ECO:0000256" key="8">
    <source>
        <dbReference type="ARBA" id="ARBA00023310"/>
    </source>
</evidence>
<dbReference type="HAMAP" id="MF_01416">
    <property type="entry name" value="ATP_synth_delta_bact"/>
    <property type="match status" value="1"/>
</dbReference>
<accession>A0A8H4RVE4</accession>
<dbReference type="Gene3D" id="1.10.520.20">
    <property type="entry name" value="N-terminal domain of the delta subunit of the F1F0-ATP synthase"/>
    <property type="match status" value="1"/>
</dbReference>
<dbReference type="OrthoDB" id="1262810at2759"/>
<dbReference type="Proteomes" id="UP000566819">
    <property type="component" value="Unassembled WGS sequence"/>
</dbReference>
<comment type="caution">
    <text evidence="9">The sequence shown here is derived from an EMBL/GenBank/DDBJ whole genome shotgun (WGS) entry which is preliminary data.</text>
</comment>
<evidence type="ECO:0000256" key="5">
    <source>
        <dbReference type="ARBA" id="ARBA00022781"/>
    </source>
</evidence>
<dbReference type="InterPro" id="IPR000711">
    <property type="entry name" value="ATPase_OSCP/dsu"/>
</dbReference>
<dbReference type="NCBIfam" id="TIGR01145">
    <property type="entry name" value="ATP_synt_delta"/>
    <property type="match status" value="1"/>
</dbReference>
<keyword evidence="6" id="KW-0406">Ion transport</keyword>
<dbReference type="InterPro" id="IPR020781">
    <property type="entry name" value="ATPase_OSCP/d_CS"/>
</dbReference>
<keyword evidence="5" id="KW-0375">Hydrogen ion transport</keyword>
<dbReference type="Pfam" id="PF00213">
    <property type="entry name" value="OSCP"/>
    <property type="match status" value="1"/>
</dbReference>
<dbReference type="PRINTS" id="PR00125">
    <property type="entry name" value="ATPASEDELTA"/>
</dbReference>
<gene>
    <name evidence="9" type="ORF">G7Y89_g1371</name>
</gene>
<evidence type="ECO:0000313" key="10">
    <source>
        <dbReference type="Proteomes" id="UP000566819"/>
    </source>
</evidence>
<keyword evidence="8" id="KW-0066">ATP synthesis</keyword>
<dbReference type="PANTHER" id="PTHR11910">
    <property type="entry name" value="ATP SYNTHASE DELTA CHAIN"/>
    <property type="match status" value="1"/>
</dbReference>
<proteinExistence type="inferred from homology"/>
<dbReference type="AlphaFoldDB" id="A0A8H4RVE4"/>
<dbReference type="EMBL" id="JAAMPI010000052">
    <property type="protein sequence ID" value="KAF4636709.1"/>
    <property type="molecule type" value="Genomic_DNA"/>
</dbReference>
<keyword evidence="4" id="KW-0813">Transport</keyword>
<reference evidence="9 10" key="1">
    <citation type="submission" date="2020-03" db="EMBL/GenBank/DDBJ databases">
        <title>Draft Genome Sequence of Cudoniella acicularis.</title>
        <authorList>
            <person name="Buettner E."/>
            <person name="Kellner H."/>
        </authorList>
    </citation>
    <scope>NUCLEOTIDE SEQUENCE [LARGE SCALE GENOMIC DNA]</scope>
    <source>
        <strain evidence="9 10">DSM 108380</strain>
    </source>
</reference>
<keyword evidence="10" id="KW-1185">Reference proteome</keyword>
<dbReference type="InterPro" id="IPR026015">
    <property type="entry name" value="ATP_synth_OSCP/delta_N_sf"/>
</dbReference>
<sequence length="236" mass="24839">MFASRAIIRASRASASVSQRVVAPRASLATSQIRNYAAPAAVDSKPPVALYGVDGTYASALYTAAVKTSSLESTARAISALNDVYHKDEKLAAIMMAPTLSPEDKASIIAELQKHTGAGGDKGDTVKNFLETLAENNRLGLLKGVCEKFGALMGAARGEVELTVTSAAQLDNKTLNRLEAAVSKSQYVGQGKKLKVTNKVNSEILGGLIVEIGDRTIDLSVSSKIAKMNKLLTDTL</sequence>